<dbReference type="GO" id="GO:0008235">
    <property type="term" value="F:metalloexopeptidase activity"/>
    <property type="evidence" value="ECO:0007669"/>
    <property type="project" value="InterPro"/>
</dbReference>
<keyword evidence="1" id="KW-0472">Membrane</keyword>
<dbReference type="EMBL" id="NBZD01000001">
    <property type="protein sequence ID" value="PNH19580.1"/>
    <property type="molecule type" value="Genomic_DNA"/>
</dbReference>
<dbReference type="PANTHER" id="PTHR12147">
    <property type="entry name" value="METALLOPEPTIDASE M28 FAMILY MEMBER"/>
    <property type="match status" value="1"/>
</dbReference>
<sequence>MKILQQIKVVLPPLCRSGRKIFMAVLIGAALGLPLAGMTACTGGREEAMAGSDYGSFGSEMAIKLATQDPYRKAYSAGEKAAAEFIARQIKNLGYEYKEQQFTSNGKSGRNIIVSLLGRGFYRPQTAATDIAGAPDKTLTVGDFKRRIIVGAHYDTKLGEENKSEAPKFDGISDNASGVAVLLNVLRQIKGVTTGFDVDIVFFGASGDGFAGAKAYLASIGNEQRREIESVIVVDSIYGGDNLYANAGINSAAPDNRHRLRTPLYDLLNISVSNYTGLRLLDNQGGFKVKVQGLTNSVVYREFTFKESDHTPFDAAGLPVVYIESGNYKVKEVNNTLENRTQLFEPTGGAIRGTNYDDIDTLKENLPEGMLELRINSTTFILKTYIESGLYNAKMH</sequence>
<reference evidence="4" key="1">
    <citation type="submission" date="2017-04" db="EMBL/GenBank/DDBJ databases">
        <authorList>
            <person name="Bumgarner R.E."/>
            <person name="Fredricks D.N."/>
            <person name="Srinivasan S."/>
        </authorList>
    </citation>
    <scope>NUCLEOTIDE SEQUENCE [LARGE SCALE GENOMIC DNA]</scope>
    <source>
        <strain evidence="4">KA00405</strain>
    </source>
</reference>
<feature type="domain" description="Peptidase M28" evidence="2">
    <location>
        <begin position="145"/>
        <end position="331"/>
    </location>
</feature>
<dbReference type="InterPro" id="IPR007484">
    <property type="entry name" value="Peptidase_M28"/>
</dbReference>
<feature type="transmembrane region" description="Helical" evidence="1">
    <location>
        <begin position="21"/>
        <end position="40"/>
    </location>
</feature>
<dbReference type="Gene3D" id="3.40.630.10">
    <property type="entry name" value="Zn peptidases"/>
    <property type="match status" value="1"/>
</dbReference>
<protein>
    <recommendedName>
        <fullName evidence="2">Peptidase M28 domain-containing protein</fullName>
    </recommendedName>
</protein>
<dbReference type="Proteomes" id="UP000236394">
    <property type="component" value="Unassembled WGS sequence"/>
</dbReference>
<dbReference type="GO" id="GO:0006508">
    <property type="term" value="P:proteolysis"/>
    <property type="evidence" value="ECO:0007669"/>
    <property type="project" value="InterPro"/>
</dbReference>
<evidence type="ECO:0000259" key="2">
    <source>
        <dbReference type="Pfam" id="PF04389"/>
    </source>
</evidence>
<keyword evidence="1" id="KW-1133">Transmembrane helix</keyword>
<proteinExistence type="predicted"/>
<dbReference type="AlphaFoldDB" id="A0A2J8B477"/>
<organism evidence="3 4">
    <name type="scientific">Mageeibacillus indolicus</name>
    <dbReference type="NCBI Taxonomy" id="884684"/>
    <lineage>
        <taxon>Bacteria</taxon>
        <taxon>Bacillati</taxon>
        <taxon>Bacillota</taxon>
        <taxon>Clostridia</taxon>
        <taxon>Eubacteriales</taxon>
        <taxon>Oscillospiraceae</taxon>
        <taxon>Mageeibacillus</taxon>
    </lineage>
</organism>
<accession>A0A2J8B477</accession>
<evidence type="ECO:0000313" key="4">
    <source>
        <dbReference type="Proteomes" id="UP000236394"/>
    </source>
</evidence>
<gene>
    <name evidence="3" type="ORF">B7R76_01460</name>
</gene>
<dbReference type="InterPro" id="IPR045175">
    <property type="entry name" value="M28_fam"/>
</dbReference>
<dbReference type="Pfam" id="PF04389">
    <property type="entry name" value="Peptidase_M28"/>
    <property type="match status" value="1"/>
</dbReference>
<dbReference type="RefSeq" id="WP_102892233.1">
    <property type="nucleotide sequence ID" value="NZ_NBZD01000001.1"/>
</dbReference>
<evidence type="ECO:0000313" key="3">
    <source>
        <dbReference type="EMBL" id="PNH19580.1"/>
    </source>
</evidence>
<name>A0A2J8B477_9FIRM</name>
<dbReference type="SUPFAM" id="SSF53187">
    <property type="entry name" value="Zn-dependent exopeptidases"/>
    <property type="match status" value="1"/>
</dbReference>
<comment type="caution">
    <text evidence="3">The sequence shown here is derived from an EMBL/GenBank/DDBJ whole genome shotgun (WGS) entry which is preliminary data.</text>
</comment>
<dbReference type="PANTHER" id="PTHR12147:SF26">
    <property type="entry name" value="PEPTIDASE M28 DOMAIN-CONTAINING PROTEIN"/>
    <property type="match status" value="1"/>
</dbReference>
<evidence type="ECO:0000256" key="1">
    <source>
        <dbReference type="SAM" id="Phobius"/>
    </source>
</evidence>
<keyword evidence="1" id="KW-0812">Transmembrane</keyword>